<dbReference type="OMA" id="QSMEFTI"/>
<gene>
    <name evidence="2" type="ORF">MAPG_11274</name>
</gene>
<organism evidence="3 4">
    <name type="scientific">Magnaporthiopsis poae (strain ATCC 64411 / 73-15)</name>
    <name type="common">Kentucky bluegrass fungus</name>
    <name type="synonym">Magnaporthe poae</name>
    <dbReference type="NCBI Taxonomy" id="644358"/>
    <lineage>
        <taxon>Eukaryota</taxon>
        <taxon>Fungi</taxon>
        <taxon>Dikarya</taxon>
        <taxon>Ascomycota</taxon>
        <taxon>Pezizomycotina</taxon>
        <taxon>Sordariomycetes</taxon>
        <taxon>Sordariomycetidae</taxon>
        <taxon>Magnaporthales</taxon>
        <taxon>Magnaporthaceae</taxon>
        <taxon>Magnaporthiopsis</taxon>
    </lineage>
</organism>
<reference evidence="4" key="1">
    <citation type="submission" date="2010-05" db="EMBL/GenBank/DDBJ databases">
        <title>The genome sequence of Magnaporthe poae strain ATCC 64411.</title>
        <authorList>
            <person name="Ma L.-J."/>
            <person name="Dead R."/>
            <person name="Young S."/>
            <person name="Zeng Q."/>
            <person name="Koehrsen M."/>
            <person name="Alvarado L."/>
            <person name="Berlin A."/>
            <person name="Chapman S.B."/>
            <person name="Chen Z."/>
            <person name="Freedman E."/>
            <person name="Gellesch M."/>
            <person name="Goldberg J."/>
            <person name="Griggs A."/>
            <person name="Gujja S."/>
            <person name="Heilman E.R."/>
            <person name="Heiman D."/>
            <person name="Hepburn T."/>
            <person name="Howarth C."/>
            <person name="Jen D."/>
            <person name="Larson L."/>
            <person name="Mehta T."/>
            <person name="Neiman D."/>
            <person name="Pearson M."/>
            <person name="Roberts A."/>
            <person name="Saif S."/>
            <person name="Shea T."/>
            <person name="Shenoy N."/>
            <person name="Sisk P."/>
            <person name="Stolte C."/>
            <person name="Sykes S."/>
            <person name="Walk T."/>
            <person name="White J."/>
            <person name="Yandava C."/>
            <person name="Haas B."/>
            <person name="Nusbaum C."/>
            <person name="Birren B."/>
        </authorList>
    </citation>
    <scope>NUCLEOTIDE SEQUENCE [LARGE SCALE GENOMIC DNA]</scope>
    <source>
        <strain evidence="4">ATCC 64411 / 73-15</strain>
    </source>
</reference>
<dbReference type="AlphaFoldDB" id="A0A0C4EEU3"/>
<dbReference type="PANTHER" id="PTHR36182">
    <property type="entry name" value="PROTEIN, PUTATIVE (AFU_ORTHOLOGUE AFUA_6G10930)-RELATED"/>
    <property type="match status" value="1"/>
</dbReference>
<evidence type="ECO:0000313" key="3">
    <source>
        <dbReference type="EnsemblFungi" id="MAPG_11274T0"/>
    </source>
</evidence>
<reference evidence="2" key="3">
    <citation type="submission" date="2011-03" db="EMBL/GenBank/DDBJ databases">
        <title>Annotation of Magnaporthe poae ATCC 64411.</title>
        <authorList>
            <person name="Ma L.-J."/>
            <person name="Dead R."/>
            <person name="Young S.K."/>
            <person name="Zeng Q."/>
            <person name="Gargeya S."/>
            <person name="Fitzgerald M."/>
            <person name="Haas B."/>
            <person name="Abouelleil A."/>
            <person name="Alvarado L."/>
            <person name="Arachchi H.M."/>
            <person name="Berlin A."/>
            <person name="Brown A."/>
            <person name="Chapman S.B."/>
            <person name="Chen Z."/>
            <person name="Dunbar C."/>
            <person name="Freedman E."/>
            <person name="Gearin G."/>
            <person name="Gellesch M."/>
            <person name="Goldberg J."/>
            <person name="Griggs A."/>
            <person name="Gujja S."/>
            <person name="Heiman D."/>
            <person name="Howarth C."/>
            <person name="Larson L."/>
            <person name="Lui A."/>
            <person name="MacDonald P.J.P."/>
            <person name="Mehta T."/>
            <person name="Montmayeur A."/>
            <person name="Murphy C."/>
            <person name="Neiman D."/>
            <person name="Pearson M."/>
            <person name="Priest M."/>
            <person name="Roberts A."/>
            <person name="Saif S."/>
            <person name="Shea T."/>
            <person name="Shenoy N."/>
            <person name="Sisk P."/>
            <person name="Stolte C."/>
            <person name="Sykes S."/>
            <person name="Yandava C."/>
            <person name="Wortman J."/>
            <person name="Nusbaum C."/>
            <person name="Birren B."/>
        </authorList>
    </citation>
    <scope>NUCLEOTIDE SEQUENCE</scope>
    <source>
        <strain evidence="2">ATCC 64411</strain>
    </source>
</reference>
<accession>A0A0C4EEU3</accession>
<keyword evidence="4" id="KW-1185">Reference proteome</keyword>
<feature type="signal peptide" evidence="1">
    <location>
        <begin position="1"/>
        <end position="20"/>
    </location>
</feature>
<feature type="chain" id="PRO_5009386013" evidence="1">
    <location>
        <begin position="21"/>
        <end position="303"/>
    </location>
</feature>
<dbReference type="Proteomes" id="UP000011715">
    <property type="component" value="Unassembled WGS sequence"/>
</dbReference>
<evidence type="ECO:0000256" key="1">
    <source>
        <dbReference type="SAM" id="SignalP"/>
    </source>
</evidence>
<dbReference type="Gene3D" id="2.70.50.70">
    <property type="match status" value="1"/>
</dbReference>
<name>A0A0C4EEU3_MAGP6</name>
<dbReference type="EnsemblFungi" id="MAPG_11274T0">
    <property type="protein sequence ID" value="MAPG_11274T0"/>
    <property type="gene ID" value="MAPG_11274"/>
</dbReference>
<dbReference type="PANTHER" id="PTHR36182:SF1">
    <property type="entry name" value="PROTEIN, PUTATIVE (AFU_ORTHOLOGUE AFUA_6G10930)-RELATED"/>
    <property type="match status" value="1"/>
</dbReference>
<keyword evidence="1" id="KW-0732">Signal</keyword>
<dbReference type="VEuPathDB" id="FungiDB:MAPG_11274"/>
<evidence type="ECO:0000313" key="2">
    <source>
        <dbReference type="EMBL" id="KLU92328.1"/>
    </source>
</evidence>
<evidence type="ECO:0000313" key="4">
    <source>
        <dbReference type="Proteomes" id="UP000011715"/>
    </source>
</evidence>
<sequence length="303" mass="31614">MPSFFTAATLLALAATVVQGHMEMSYPPPLRSKFNSFATTKDSDMTAPLSPSGANYPCKGYLSDLGTPGGKPVVTFTPGQKSNMTIVGGAAHNGGSCQASLSFDKGKTFTVIQSIIGDCPVNGGSSFDFTIPDDAPAGDAVFAWSWSNKVGNAEFYMNCASVTIAGAKNKIRGMPRPRAAVAFSARPAMFVSNIGNGCKTENMVVDYPNPGPDVTRNGQATAPSCDGGAVVTVMSGKCSDEGAYNCINGSSFQRCASGSWSVPIPMAPGTTCTVGQSNVLDVAKRRFRRGGPRRVDTAWERAD</sequence>
<protein>
    <submittedName>
        <fullName evidence="2">Endoglucanase</fullName>
    </submittedName>
</protein>
<dbReference type="EMBL" id="GL876980">
    <property type="protein sequence ID" value="KLU92328.1"/>
    <property type="molecule type" value="Genomic_DNA"/>
</dbReference>
<dbReference type="EMBL" id="ADBL01002779">
    <property type="status" value="NOT_ANNOTATED_CDS"/>
    <property type="molecule type" value="Genomic_DNA"/>
</dbReference>
<dbReference type="EMBL" id="ADBL01002778">
    <property type="status" value="NOT_ANNOTATED_CDS"/>
    <property type="molecule type" value="Genomic_DNA"/>
</dbReference>
<proteinExistence type="predicted"/>
<dbReference type="STRING" id="644358.A0A0C4EEU3"/>
<dbReference type="eggNOG" id="ENOG502RZYG">
    <property type="taxonomic scope" value="Eukaryota"/>
</dbReference>
<dbReference type="OrthoDB" id="2342176at2759"/>
<reference evidence="2" key="2">
    <citation type="submission" date="2010-05" db="EMBL/GenBank/DDBJ databases">
        <title>The Genome Sequence of Magnaporthe poae strain ATCC 64411.</title>
        <authorList>
            <consortium name="The Broad Institute Genome Sequencing Platform"/>
            <consortium name="Broad Institute Genome Sequencing Center for Infectious Disease"/>
            <person name="Ma L.-J."/>
            <person name="Dead R."/>
            <person name="Young S."/>
            <person name="Zeng Q."/>
            <person name="Koehrsen M."/>
            <person name="Alvarado L."/>
            <person name="Berlin A."/>
            <person name="Chapman S.B."/>
            <person name="Chen Z."/>
            <person name="Freedman E."/>
            <person name="Gellesch M."/>
            <person name="Goldberg J."/>
            <person name="Griggs A."/>
            <person name="Gujja S."/>
            <person name="Heilman E.R."/>
            <person name="Heiman D."/>
            <person name="Hepburn T."/>
            <person name="Howarth C."/>
            <person name="Jen D."/>
            <person name="Larson L."/>
            <person name="Mehta T."/>
            <person name="Neiman D."/>
            <person name="Pearson M."/>
            <person name="Roberts A."/>
            <person name="Saif S."/>
            <person name="Shea T."/>
            <person name="Shenoy N."/>
            <person name="Sisk P."/>
            <person name="Stolte C."/>
            <person name="Sykes S."/>
            <person name="Walk T."/>
            <person name="White J."/>
            <person name="Yandava C."/>
            <person name="Haas B."/>
            <person name="Nusbaum C."/>
            <person name="Birren B."/>
        </authorList>
    </citation>
    <scope>NUCLEOTIDE SEQUENCE</scope>
    <source>
        <strain evidence="2">ATCC 64411</strain>
    </source>
</reference>
<reference evidence="3" key="5">
    <citation type="submission" date="2015-06" db="UniProtKB">
        <authorList>
            <consortium name="EnsemblFungi"/>
        </authorList>
    </citation>
    <scope>IDENTIFICATION</scope>
    <source>
        <strain evidence="3">ATCC 64411</strain>
    </source>
</reference>
<reference evidence="3" key="4">
    <citation type="journal article" date="2015" name="G3 (Bethesda)">
        <title>Genome sequences of three phytopathogenic species of the Magnaporthaceae family of fungi.</title>
        <authorList>
            <person name="Okagaki L.H."/>
            <person name="Nunes C.C."/>
            <person name="Sailsbery J."/>
            <person name="Clay B."/>
            <person name="Brown D."/>
            <person name="John T."/>
            <person name="Oh Y."/>
            <person name="Young N."/>
            <person name="Fitzgerald M."/>
            <person name="Haas B.J."/>
            <person name="Zeng Q."/>
            <person name="Young S."/>
            <person name="Adiconis X."/>
            <person name="Fan L."/>
            <person name="Levin J.Z."/>
            <person name="Mitchell T.K."/>
            <person name="Okubara P.A."/>
            <person name="Farman M.L."/>
            <person name="Kohn L.M."/>
            <person name="Birren B."/>
            <person name="Ma L.-J."/>
            <person name="Dean R.A."/>
        </authorList>
    </citation>
    <scope>NUCLEOTIDE SEQUENCE</scope>
    <source>
        <strain evidence="3">ATCC 64411 / 73-15</strain>
    </source>
</reference>